<reference evidence="1 2" key="1">
    <citation type="journal article" date="2011" name="Stand. Genomic Sci.">
        <title>Complete genome sequence of Thermomonospora curvata type strain (B9).</title>
        <authorList>
            <person name="Chertkov O."/>
            <person name="Sikorski J."/>
            <person name="Nolan M."/>
            <person name="Lapidus A."/>
            <person name="Lucas S."/>
            <person name="Del Rio T.G."/>
            <person name="Tice H."/>
            <person name="Cheng J.F."/>
            <person name="Goodwin L."/>
            <person name="Pitluck S."/>
            <person name="Liolios K."/>
            <person name="Ivanova N."/>
            <person name="Mavromatis K."/>
            <person name="Mikhailova N."/>
            <person name="Ovchinnikova G."/>
            <person name="Pati A."/>
            <person name="Chen A."/>
            <person name="Palaniappan K."/>
            <person name="Djao O.D."/>
            <person name="Land M."/>
            <person name="Hauser L."/>
            <person name="Chang Y.J."/>
            <person name="Jeffries C.D."/>
            <person name="Brettin T."/>
            <person name="Han C."/>
            <person name="Detter J.C."/>
            <person name="Rohde M."/>
            <person name="Goker M."/>
            <person name="Woyke T."/>
            <person name="Bristow J."/>
            <person name="Eisen J.A."/>
            <person name="Markowitz V."/>
            <person name="Hugenholtz P."/>
            <person name="Klenk H.P."/>
            <person name="Kyrpides N.C."/>
        </authorList>
    </citation>
    <scope>NUCLEOTIDE SEQUENCE [LARGE SCALE GENOMIC DNA]</scope>
    <source>
        <strain evidence="2">ATCC 19995 / DSM 43183 / JCM 3096 / KCTC 9072 / NBRC 15933 / NCIMB 10081 / Henssen B9</strain>
    </source>
</reference>
<accession>D1A2U7</accession>
<dbReference type="KEGG" id="tcu:Tcur_2329"/>
<protein>
    <submittedName>
        <fullName evidence="1">Uncharacterized protein</fullName>
    </submittedName>
</protein>
<proteinExistence type="predicted"/>
<evidence type="ECO:0000313" key="2">
    <source>
        <dbReference type="Proteomes" id="UP000001918"/>
    </source>
</evidence>
<sequence>MAAAGPVAPGAGDIGRAFPRHRVGLDLRALLSSDPEIAHYQIIGRCAAPSARRTEVLARLRNEGL</sequence>
<organism evidence="1 2">
    <name type="scientific">Thermomonospora curvata (strain ATCC 19995 / DSM 43183 / JCM 3096 / KCTC 9072 / NBRC 15933 / NCIMB 10081 / Henssen B9)</name>
    <dbReference type="NCBI Taxonomy" id="471852"/>
    <lineage>
        <taxon>Bacteria</taxon>
        <taxon>Bacillati</taxon>
        <taxon>Actinomycetota</taxon>
        <taxon>Actinomycetes</taxon>
        <taxon>Streptosporangiales</taxon>
        <taxon>Thermomonosporaceae</taxon>
        <taxon>Thermomonospora</taxon>
    </lineage>
</organism>
<name>D1A2U7_THECD</name>
<gene>
    <name evidence="1" type="ordered locus">Tcur_2329</name>
</gene>
<dbReference type="Proteomes" id="UP000001918">
    <property type="component" value="Chromosome"/>
</dbReference>
<keyword evidence="2" id="KW-1185">Reference proteome</keyword>
<dbReference type="AlphaFoldDB" id="D1A2U7"/>
<evidence type="ECO:0000313" key="1">
    <source>
        <dbReference type="EMBL" id="ACY97895.1"/>
    </source>
</evidence>
<dbReference type="RefSeq" id="WP_012852679.1">
    <property type="nucleotide sequence ID" value="NC_013510.1"/>
</dbReference>
<dbReference type="HOGENOM" id="CLU_2848397_0_0_11"/>
<dbReference type="EMBL" id="CP001738">
    <property type="protein sequence ID" value="ACY97895.1"/>
    <property type="molecule type" value="Genomic_DNA"/>
</dbReference>